<dbReference type="Pfam" id="PF06884">
    <property type="entry name" value="DUF1264"/>
    <property type="match status" value="1"/>
</dbReference>
<evidence type="ECO:0000313" key="2">
    <source>
        <dbReference type="Proteomes" id="UP000198589"/>
    </source>
</evidence>
<organism evidence="1 2">
    <name type="scientific">Blastococcus tunisiensis</name>
    <dbReference type="NCBI Taxonomy" id="1798228"/>
    <lineage>
        <taxon>Bacteria</taxon>
        <taxon>Bacillati</taxon>
        <taxon>Actinomycetota</taxon>
        <taxon>Actinomycetes</taxon>
        <taxon>Geodermatophilales</taxon>
        <taxon>Geodermatophilaceae</taxon>
        <taxon>Blastococcus</taxon>
    </lineage>
</organism>
<sequence>MNPAITARPSPVRPAGEDKGAWLAVLEQGSHLLQETTPLDGFHVYVVGFHPAKDDPGMQMEAHHFCRVVNDDLLQCVLFDGNTREANLIGVEYIVSEKLFATLPEEERAYWHPHNFEVLSGQLVAPGLPEPAERAFMRRLVNSYGKTWHTWHTGRHDGEPGMTLPLGDPKLMWSFNREGECDEAIKQHRNEHMGIDPEEKRSRRQELLALAHPQEGVDALKDAFPGSVPVPGVVDVHTADRAAEGDRLS</sequence>
<keyword evidence="2" id="KW-1185">Reference proteome</keyword>
<accession>A0A1I2IP14</accession>
<dbReference type="OrthoDB" id="254168at2"/>
<evidence type="ECO:0000313" key="1">
    <source>
        <dbReference type="EMBL" id="SFF43368.1"/>
    </source>
</evidence>
<gene>
    <name evidence="1" type="ORF">SAMN05216574_113138</name>
</gene>
<proteinExistence type="predicted"/>
<name>A0A1I2IP14_9ACTN</name>
<dbReference type="Proteomes" id="UP000198589">
    <property type="component" value="Unassembled WGS sequence"/>
</dbReference>
<dbReference type="AlphaFoldDB" id="A0A1I2IP14"/>
<dbReference type="PANTHER" id="PTHR31360:SF0">
    <property type="entry name" value="OIL BODY-ASSOCIATED PROTEIN 1B"/>
    <property type="match status" value="1"/>
</dbReference>
<dbReference type="PANTHER" id="PTHR31360">
    <property type="match status" value="1"/>
</dbReference>
<dbReference type="EMBL" id="FOND01000013">
    <property type="protein sequence ID" value="SFF43368.1"/>
    <property type="molecule type" value="Genomic_DNA"/>
</dbReference>
<evidence type="ECO:0008006" key="3">
    <source>
        <dbReference type="Google" id="ProtNLM"/>
    </source>
</evidence>
<dbReference type="RefSeq" id="WP_092201261.1">
    <property type="nucleotide sequence ID" value="NZ_FOND01000013.1"/>
</dbReference>
<dbReference type="InterPro" id="IPR010686">
    <property type="entry name" value="OBAP-like"/>
</dbReference>
<protein>
    <recommendedName>
        <fullName evidence="3">DUF1264 domain-containing protein</fullName>
    </recommendedName>
</protein>
<reference evidence="2" key="1">
    <citation type="submission" date="2016-10" db="EMBL/GenBank/DDBJ databases">
        <authorList>
            <person name="Varghese N."/>
            <person name="Submissions S."/>
        </authorList>
    </citation>
    <scope>NUCLEOTIDE SEQUENCE [LARGE SCALE GENOMIC DNA]</scope>
    <source>
        <strain evidence="2">DSM 46838</strain>
    </source>
</reference>